<organism evidence="8 9">
    <name type="scientific">Demequina lutea</name>
    <dbReference type="NCBI Taxonomy" id="431489"/>
    <lineage>
        <taxon>Bacteria</taxon>
        <taxon>Bacillati</taxon>
        <taxon>Actinomycetota</taxon>
        <taxon>Actinomycetes</taxon>
        <taxon>Micrococcales</taxon>
        <taxon>Demequinaceae</taxon>
        <taxon>Demequina</taxon>
    </lineage>
</organism>
<evidence type="ECO:0000256" key="3">
    <source>
        <dbReference type="ARBA" id="ARBA00022630"/>
    </source>
</evidence>
<dbReference type="SUPFAM" id="SSF51395">
    <property type="entry name" value="FMN-linked oxidoreductases"/>
    <property type="match status" value="1"/>
</dbReference>
<comment type="caution">
    <text evidence="8">The sequence shown here is derived from an EMBL/GenBank/DDBJ whole genome shotgun (WGS) entry which is preliminary data.</text>
</comment>
<keyword evidence="3" id="KW-0285">Flavoprotein</keyword>
<evidence type="ECO:0000256" key="4">
    <source>
        <dbReference type="ARBA" id="ARBA00022643"/>
    </source>
</evidence>
<evidence type="ECO:0000256" key="2">
    <source>
        <dbReference type="ARBA" id="ARBA00004725"/>
    </source>
</evidence>
<feature type="domain" description="Dihydroorotate dehydrogenase catalytic" evidence="7">
    <location>
        <begin position="115"/>
        <end position="345"/>
    </location>
</feature>
<evidence type="ECO:0000313" key="8">
    <source>
        <dbReference type="EMBL" id="NYI41455.1"/>
    </source>
</evidence>
<dbReference type="Pfam" id="PF01180">
    <property type="entry name" value="DHO_dh"/>
    <property type="match status" value="1"/>
</dbReference>
<dbReference type="EMBL" id="JACBZO010000001">
    <property type="protein sequence ID" value="NYI41455.1"/>
    <property type="molecule type" value="Genomic_DNA"/>
</dbReference>
<dbReference type="PANTHER" id="PTHR48109">
    <property type="entry name" value="DIHYDROOROTATE DEHYDROGENASE (QUINONE), MITOCHONDRIAL-RELATED"/>
    <property type="match status" value="1"/>
</dbReference>
<dbReference type="InterPro" id="IPR005720">
    <property type="entry name" value="Dihydroorotate_DH_cat"/>
</dbReference>
<dbReference type="GO" id="GO:0006207">
    <property type="term" value="P:'de novo' pyrimidine nucleobase biosynthetic process"/>
    <property type="evidence" value="ECO:0007669"/>
    <property type="project" value="TreeGrafter"/>
</dbReference>
<proteinExistence type="predicted"/>
<dbReference type="AlphaFoldDB" id="A0A7Y9ZCH0"/>
<evidence type="ECO:0000256" key="5">
    <source>
        <dbReference type="ARBA" id="ARBA00022975"/>
    </source>
</evidence>
<evidence type="ECO:0000256" key="6">
    <source>
        <dbReference type="ARBA" id="ARBA00023002"/>
    </source>
</evidence>
<comment type="cofactor">
    <cofactor evidence="1">
        <name>FMN</name>
        <dbReference type="ChEBI" id="CHEBI:58210"/>
    </cofactor>
</comment>
<reference evidence="8 9" key="1">
    <citation type="submission" date="2020-07" db="EMBL/GenBank/DDBJ databases">
        <title>Sequencing the genomes of 1000 actinobacteria strains.</title>
        <authorList>
            <person name="Klenk H.-P."/>
        </authorList>
    </citation>
    <scope>NUCLEOTIDE SEQUENCE [LARGE SCALE GENOMIC DNA]</scope>
    <source>
        <strain evidence="8 9">DSM 19970</strain>
    </source>
</reference>
<dbReference type="RefSeq" id="WP_218855999.1">
    <property type="nucleotide sequence ID" value="NZ_JACBZO010000001.1"/>
</dbReference>
<keyword evidence="4" id="KW-0288">FMN</keyword>
<comment type="pathway">
    <text evidence="2">Pyrimidine metabolism; UMP biosynthesis via de novo pathway.</text>
</comment>
<protein>
    <submittedName>
        <fullName evidence="8">Dihydroorotate dehydrogenase</fullName>
    </submittedName>
</protein>
<keyword evidence="6" id="KW-0560">Oxidoreductase</keyword>
<dbReference type="GO" id="GO:0005737">
    <property type="term" value="C:cytoplasm"/>
    <property type="evidence" value="ECO:0007669"/>
    <property type="project" value="InterPro"/>
</dbReference>
<dbReference type="InterPro" id="IPR013785">
    <property type="entry name" value="Aldolase_TIM"/>
</dbReference>
<dbReference type="PANTHER" id="PTHR48109:SF1">
    <property type="entry name" value="DIHYDROOROTATE DEHYDROGENASE (FUMARATE)"/>
    <property type="match status" value="1"/>
</dbReference>
<dbReference type="GO" id="GO:0006221">
    <property type="term" value="P:pyrimidine nucleotide biosynthetic process"/>
    <property type="evidence" value="ECO:0007669"/>
    <property type="project" value="UniProtKB-KW"/>
</dbReference>
<dbReference type="Proteomes" id="UP000547973">
    <property type="component" value="Unassembled WGS sequence"/>
</dbReference>
<evidence type="ECO:0000259" key="7">
    <source>
        <dbReference type="Pfam" id="PF01180"/>
    </source>
</evidence>
<keyword evidence="9" id="KW-1185">Reference proteome</keyword>
<dbReference type="InterPro" id="IPR050074">
    <property type="entry name" value="DHO_dehydrogenase"/>
</dbReference>
<evidence type="ECO:0000313" key="9">
    <source>
        <dbReference type="Proteomes" id="UP000547973"/>
    </source>
</evidence>
<dbReference type="GO" id="GO:0004152">
    <property type="term" value="F:dihydroorotate dehydrogenase activity"/>
    <property type="evidence" value="ECO:0007669"/>
    <property type="project" value="TreeGrafter"/>
</dbReference>
<evidence type="ECO:0000256" key="1">
    <source>
        <dbReference type="ARBA" id="ARBA00001917"/>
    </source>
</evidence>
<keyword evidence="5" id="KW-0665">Pyrimidine biosynthesis</keyword>
<accession>A0A7Y9ZCH0</accession>
<dbReference type="Gene3D" id="3.20.20.70">
    <property type="entry name" value="Aldolase class I"/>
    <property type="match status" value="1"/>
</dbReference>
<sequence length="362" mass="38235">MIPFYDPQRTYEDNYALGPFGAFRASSPFVRAEQPRSRFLGQPVTRPFGIPAGPLLNAAFCAAAFGHGFDVNVYKTVRTRAHRAYPFPNTLAVHVDGALTMERAARPVTADSDFRHVESITNSFGVPSRDPDEWQPDMAKAVQSAGSGQVLVGSFQGTRSDGHSADRMAAYVADHVRAATLVAETGAKVLELNLSCPNEGASNLLCFDTPTVVKIVEAIRNAIGDMPLVLKLAYFAEDPPLAKLVAATSSLVDGYAAVNTIPATLVGADGGQALPGKGREVGGVCGAAIAWAGLEMTERLATLRDRGNRDFAIVGIGGVRTEHDYATLRHAGADAVMSATGAMFDPLLGVRIHGVAEASRPA</sequence>
<gene>
    <name evidence="8" type="ORF">BKA03_001574</name>
</gene>
<name>A0A7Y9ZCH0_9MICO</name>